<feature type="transmembrane region" description="Helical" evidence="1">
    <location>
        <begin position="58"/>
        <end position="80"/>
    </location>
</feature>
<gene>
    <name evidence="2" type="ORF">ADL15_48175</name>
</gene>
<proteinExistence type="predicted"/>
<dbReference type="RefSeq" id="WP_157442072.1">
    <property type="nucleotide sequence ID" value="NZ_LLZH01000342.1"/>
</dbReference>
<sequence>MVAWMNETRPASFRQVRWGIWTAGSILAVTLVLTVPLVMVALSGAALPWTKLADVGDAFGGASAVLSAVALSGVGASLLFQQRQIRQELADLDRQQHMELLKLAIENPELIEVLDSDTAAGDHPRHEVYANLTLMYWLAIWQLGEIDDDELRRMSASMFRSPITRRWWTRVGGTWIGTRLHPERGRFLEIITLECQAAASTTGPPDIPIRPTTANTRAFAVTGLAVLAVAAALGHVYGRRIRSARTSSMKERQTSAP</sequence>
<dbReference type="Proteomes" id="UP000053244">
    <property type="component" value="Unassembled WGS sequence"/>
</dbReference>
<dbReference type="AlphaFoldDB" id="A0A101J8W3"/>
<reference evidence="2 3" key="1">
    <citation type="submission" date="2015-10" db="EMBL/GenBank/DDBJ databases">
        <authorList>
            <person name="Gilbert D.G."/>
        </authorList>
    </citation>
    <scope>NUCLEOTIDE SEQUENCE [LARGE SCALE GENOMIC DNA]</scope>
    <source>
        <strain evidence="2 3">NRRL B-16712</strain>
    </source>
</reference>
<keyword evidence="3" id="KW-1185">Reference proteome</keyword>
<keyword evidence="1" id="KW-0812">Transmembrane</keyword>
<feature type="transmembrane region" description="Helical" evidence="1">
    <location>
        <begin position="20"/>
        <end position="46"/>
    </location>
</feature>
<keyword evidence="1" id="KW-0472">Membrane</keyword>
<dbReference type="EMBL" id="LLZH01000342">
    <property type="protein sequence ID" value="KUL22325.1"/>
    <property type="molecule type" value="Genomic_DNA"/>
</dbReference>
<feature type="transmembrane region" description="Helical" evidence="1">
    <location>
        <begin position="218"/>
        <end position="238"/>
    </location>
</feature>
<accession>A0A101J8W3</accession>
<keyword evidence="1" id="KW-1133">Transmembrane helix</keyword>
<evidence type="ECO:0000256" key="1">
    <source>
        <dbReference type="SAM" id="Phobius"/>
    </source>
</evidence>
<dbReference type="Pfam" id="PF19560">
    <property type="entry name" value="DUF6082"/>
    <property type="match status" value="1"/>
</dbReference>
<dbReference type="InterPro" id="IPR045728">
    <property type="entry name" value="DUF6082"/>
</dbReference>
<evidence type="ECO:0000313" key="3">
    <source>
        <dbReference type="Proteomes" id="UP000053244"/>
    </source>
</evidence>
<dbReference type="OrthoDB" id="3390190at2"/>
<comment type="caution">
    <text evidence="2">The sequence shown here is derived from an EMBL/GenBank/DDBJ whole genome shotgun (WGS) entry which is preliminary data.</text>
</comment>
<organism evidence="2 3">
    <name type="scientific">Actinoplanes awajinensis subsp. mycoplanecinus</name>
    <dbReference type="NCBI Taxonomy" id="135947"/>
    <lineage>
        <taxon>Bacteria</taxon>
        <taxon>Bacillati</taxon>
        <taxon>Actinomycetota</taxon>
        <taxon>Actinomycetes</taxon>
        <taxon>Micromonosporales</taxon>
        <taxon>Micromonosporaceae</taxon>
        <taxon>Actinoplanes</taxon>
    </lineage>
</organism>
<protein>
    <submittedName>
        <fullName evidence="2">Uncharacterized protein</fullName>
    </submittedName>
</protein>
<name>A0A101J8W3_9ACTN</name>
<evidence type="ECO:0000313" key="2">
    <source>
        <dbReference type="EMBL" id="KUL22325.1"/>
    </source>
</evidence>